<proteinExistence type="predicted"/>
<feature type="domain" description="Tet-like 2OG-Fe(II) oxygenase" evidence="1">
    <location>
        <begin position="4"/>
        <end position="125"/>
    </location>
</feature>
<evidence type="ECO:0000313" key="3">
    <source>
        <dbReference type="EMBL" id="KAA1124511.1"/>
    </source>
</evidence>
<keyword evidence="4" id="KW-1185">Reference proteome</keyword>
<dbReference type="InterPro" id="IPR046798">
    <property type="entry name" value="2OG-FeII_Oxy_6"/>
</dbReference>
<organism evidence="2 4">
    <name type="scientific">Puccinia graminis f. sp. tritici</name>
    <dbReference type="NCBI Taxonomy" id="56615"/>
    <lineage>
        <taxon>Eukaryota</taxon>
        <taxon>Fungi</taxon>
        <taxon>Dikarya</taxon>
        <taxon>Basidiomycota</taxon>
        <taxon>Pucciniomycotina</taxon>
        <taxon>Pucciniomycetes</taxon>
        <taxon>Pucciniales</taxon>
        <taxon>Pucciniaceae</taxon>
        <taxon>Puccinia</taxon>
    </lineage>
</organism>
<dbReference type="EMBL" id="VSWC01000029">
    <property type="protein sequence ID" value="KAA1107693.1"/>
    <property type="molecule type" value="Genomic_DNA"/>
</dbReference>
<reference evidence="4 5" key="1">
    <citation type="submission" date="2019-05" db="EMBL/GenBank/DDBJ databases">
        <title>Emergence of the Ug99 lineage of the wheat stem rust pathogen through somatic hybridization.</title>
        <authorList>
            <person name="Li F."/>
            <person name="Upadhyaya N.M."/>
            <person name="Sperschneider J."/>
            <person name="Matny O."/>
            <person name="Nguyen-Phuc H."/>
            <person name="Mago R."/>
            <person name="Raley C."/>
            <person name="Miller M.E."/>
            <person name="Silverstein K.A.T."/>
            <person name="Henningsen E."/>
            <person name="Hirsch C.D."/>
            <person name="Visser B."/>
            <person name="Pretorius Z.A."/>
            <person name="Steffenson B.J."/>
            <person name="Schwessinger B."/>
            <person name="Dodds P.N."/>
            <person name="Figueroa M."/>
        </authorList>
    </citation>
    <scope>NUCLEOTIDE SEQUENCE [LARGE SCALE GENOMIC DNA]</scope>
    <source>
        <strain evidence="2">21-0</strain>
        <strain evidence="3 5">Ug99</strain>
    </source>
</reference>
<name>A0A5B0Q3P0_PUCGR</name>
<dbReference type="OrthoDB" id="2518407at2759"/>
<protein>
    <recommendedName>
        <fullName evidence="1">Tet-like 2OG-Fe(II) oxygenase domain-containing protein</fullName>
    </recommendedName>
</protein>
<dbReference type="Pfam" id="PF20515">
    <property type="entry name" value="2OG-FeII_Oxy_6"/>
    <property type="match status" value="1"/>
</dbReference>
<comment type="caution">
    <text evidence="2">The sequence shown here is derived from an EMBL/GenBank/DDBJ whole genome shotgun (WGS) entry which is preliminary data.</text>
</comment>
<accession>A0A5B0Q3P0</accession>
<dbReference type="Proteomes" id="UP000325313">
    <property type="component" value="Unassembled WGS sequence"/>
</dbReference>
<gene>
    <name evidence="2" type="ORF">PGT21_022334</name>
    <name evidence="3" type="ORF">PGTUg99_004734</name>
</gene>
<dbReference type="Proteomes" id="UP000324748">
    <property type="component" value="Unassembled WGS sequence"/>
</dbReference>
<evidence type="ECO:0000313" key="4">
    <source>
        <dbReference type="Proteomes" id="UP000324748"/>
    </source>
</evidence>
<evidence type="ECO:0000313" key="5">
    <source>
        <dbReference type="Proteomes" id="UP000325313"/>
    </source>
</evidence>
<sequence length="126" mass="14513">MQIVDHFIQKRVTMFVHGWLKANDQHAQKTSVLGFSWKSITRPEHEDKETVLGSNITWTHFKFCNKSHLDNDSIPTAYFLSAPTFSEDGRLATLEDKYDMTGGEFLLPSLKYLVDPNRHDGIVEML</sequence>
<evidence type="ECO:0000313" key="2">
    <source>
        <dbReference type="EMBL" id="KAA1107693.1"/>
    </source>
</evidence>
<dbReference type="AlphaFoldDB" id="A0A5B0Q3P0"/>
<evidence type="ECO:0000259" key="1">
    <source>
        <dbReference type="Pfam" id="PF20515"/>
    </source>
</evidence>
<dbReference type="EMBL" id="VDEP01000203">
    <property type="protein sequence ID" value="KAA1124511.1"/>
    <property type="molecule type" value="Genomic_DNA"/>
</dbReference>